<dbReference type="AlphaFoldDB" id="W9EES0"/>
<organism evidence="1 2">
    <name type="scientific">Fructilactobacillus florum 8D</name>
    <dbReference type="NCBI Taxonomy" id="1221538"/>
    <lineage>
        <taxon>Bacteria</taxon>
        <taxon>Bacillati</taxon>
        <taxon>Bacillota</taxon>
        <taxon>Bacilli</taxon>
        <taxon>Lactobacillales</taxon>
        <taxon>Lactobacillaceae</taxon>
        <taxon>Fructilactobacillus</taxon>
    </lineage>
</organism>
<sequence>MGHVVFPMIINDLDDEKHTLSYTIDNWKPALEDYDVIPVKKGKTNIKDVEIVYNTKELR</sequence>
<name>W9EES0_9LACO</name>
<gene>
    <name evidence="1" type="ORF">B808_526</name>
</gene>
<keyword evidence="2" id="KW-1185">Reference proteome</keyword>
<dbReference type="PATRIC" id="fig|1221538.3.peg.532"/>
<dbReference type="EMBL" id="ALXG01000023">
    <property type="protein sequence ID" value="ETO40577.1"/>
    <property type="molecule type" value="Genomic_DNA"/>
</dbReference>
<evidence type="ECO:0000313" key="2">
    <source>
        <dbReference type="Proteomes" id="UP000019474"/>
    </source>
</evidence>
<protein>
    <submittedName>
        <fullName evidence="1">Uncharacterized protein</fullName>
    </submittedName>
</protein>
<comment type="caution">
    <text evidence="1">The sequence shown here is derived from an EMBL/GenBank/DDBJ whole genome shotgun (WGS) entry which is preliminary data.</text>
</comment>
<reference evidence="1 2" key="1">
    <citation type="submission" date="2012-08" db="EMBL/GenBank/DDBJ databases">
        <title>Genome sequencing of Lactobacillus florum 8D.</title>
        <authorList>
            <person name="Kim E.B."/>
            <person name="Marco M.L."/>
        </authorList>
    </citation>
    <scope>NUCLEOTIDE SEQUENCE [LARGE SCALE GENOMIC DNA]</scope>
    <source>
        <strain evidence="1 2">8D</strain>
    </source>
</reference>
<proteinExistence type="predicted"/>
<evidence type="ECO:0000313" key="1">
    <source>
        <dbReference type="EMBL" id="ETO40577.1"/>
    </source>
</evidence>
<accession>W9EES0</accession>
<dbReference type="Proteomes" id="UP000019474">
    <property type="component" value="Unassembled WGS sequence"/>
</dbReference>